<keyword evidence="2" id="KW-1185">Reference proteome</keyword>
<comment type="caution">
    <text evidence="1">The sequence shown here is derived from an EMBL/GenBank/DDBJ whole genome shotgun (WGS) entry which is preliminary data.</text>
</comment>
<dbReference type="OrthoDB" id="6368782at2"/>
<reference evidence="1 2" key="1">
    <citation type="submission" date="2018-02" db="EMBL/GenBank/DDBJ databases">
        <title>Insights into the biology of acidophilic members of the Acidiferrobacteraceae family derived from comparative genomic analyses.</title>
        <authorList>
            <person name="Issotta F."/>
            <person name="Thyssen C."/>
            <person name="Mena C."/>
            <person name="Moya A."/>
            <person name="Bellenberg S."/>
            <person name="Sproer C."/>
            <person name="Covarrubias P.C."/>
            <person name="Sand W."/>
            <person name="Quatrini R."/>
            <person name="Vera M."/>
        </authorList>
    </citation>
    <scope>NUCLEOTIDE SEQUENCE [LARGE SCALE GENOMIC DNA]</scope>
    <source>
        <strain evidence="2">m-1</strain>
    </source>
</reference>
<accession>A0A1C2G512</accession>
<dbReference type="EMBL" id="PSYR01000002">
    <property type="protein sequence ID" value="RCN56576.1"/>
    <property type="molecule type" value="Genomic_DNA"/>
</dbReference>
<evidence type="ECO:0000313" key="1">
    <source>
        <dbReference type="EMBL" id="RCN56576.1"/>
    </source>
</evidence>
<protein>
    <submittedName>
        <fullName evidence="1">Uncharacterized protein</fullName>
    </submittedName>
</protein>
<dbReference type="RefSeq" id="WP_065968614.1">
    <property type="nucleotide sequence ID" value="NZ_CP080624.1"/>
</dbReference>
<organism evidence="1 2">
    <name type="scientific">Acidiferrobacter thiooxydans</name>
    <dbReference type="NCBI Taxonomy" id="163359"/>
    <lineage>
        <taxon>Bacteria</taxon>
        <taxon>Pseudomonadati</taxon>
        <taxon>Pseudomonadota</taxon>
        <taxon>Gammaproteobacteria</taxon>
        <taxon>Acidiferrobacterales</taxon>
        <taxon>Acidiferrobacteraceae</taxon>
        <taxon>Acidiferrobacter</taxon>
    </lineage>
</organism>
<name>A0A1C2G512_9GAMM</name>
<proteinExistence type="predicted"/>
<dbReference type="SUPFAM" id="SSF75169">
    <property type="entry name" value="DsrEFH-like"/>
    <property type="match status" value="1"/>
</dbReference>
<evidence type="ECO:0000313" key="2">
    <source>
        <dbReference type="Proteomes" id="UP000253250"/>
    </source>
</evidence>
<gene>
    <name evidence="1" type="ORF">C4900_12355</name>
</gene>
<dbReference type="Proteomes" id="UP000253250">
    <property type="component" value="Unassembled WGS sequence"/>
</dbReference>
<dbReference type="STRING" id="163359.A9R16_00290"/>
<dbReference type="InterPro" id="IPR027396">
    <property type="entry name" value="DsrEFH-like"/>
</dbReference>
<dbReference type="PANTHER" id="PTHR37691:SF1">
    <property type="entry name" value="BLR3518 PROTEIN"/>
    <property type="match status" value="1"/>
</dbReference>
<sequence>MHKPALAGVLVLLLACPVPGRAATTGVVFQISTTQIASWKVAMHNVHNLEATGVNGHNIEIVVLGPAIRILLKGSPVATDLTRLHASGVTIDACRATVRRAGFAPGAVLPFVRYVRSGIAEVVRREREGWAYIRP</sequence>
<dbReference type="PROSITE" id="PS51257">
    <property type="entry name" value="PROKAR_LIPOPROTEIN"/>
    <property type="match status" value="1"/>
</dbReference>
<dbReference type="Gene3D" id="3.40.1260.10">
    <property type="entry name" value="DsrEFH-like"/>
    <property type="match status" value="1"/>
</dbReference>
<dbReference type="AlphaFoldDB" id="A0A1C2G512"/>
<dbReference type="PANTHER" id="PTHR37691">
    <property type="entry name" value="BLR3518 PROTEIN"/>
    <property type="match status" value="1"/>
</dbReference>